<keyword evidence="1" id="KW-1133">Transmembrane helix</keyword>
<evidence type="ECO:0000313" key="3">
    <source>
        <dbReference type="Proteomes" id="UP000199800"/>
    </source>
</evidence>
<protein>
    <submittedName>
        <fullName evidence="2">Uncharacterized protein</fullName>
    </submittedName>
</protein>
<feature type="transmembrane region" description="Helical" evidence="1">
    <location>
        <begin position="56"/>
        <end position="74"/>
    </location>
</feature>
<dbReference type="AlphaFoldDB" id="A0A1H9YN90"/>
<organism evidence="2 3">
    <name type="scientific">[Clostridium] polysaccharolyticum</name>
    <dbReference type="NCBI Taxonomy" id="29364"/>
    <lineage>
        <taxon>Bacteria</taxon>
        <taxon>Bacillati</taxon>
        <taxon>Bacillota</taxon>
        <taxon>Clostridia</taxon>
        <taxon>Lachnospirales</taxon>
        <taxon>Lachnospiraceae</taxon>
    </lineage>
</organism>
<keyword evidence="1" id="KW-0472">Membrane</keyword>
<reference evidence="2 3" key="1">
    <citation type="submission" date="2016-10" db="EMBL/GenBank/DDBJ databases">
        <authorList>
            <person name="de Groot N.N."/>
        </authorList>
    </citation>
    <scope>NUCLEOTIDE SEQUENCE [LARGE SCALE GENOMIC DNA]</scope>
    <source>
        <strain evidence="2 3">DSM 1801</strain>
    </source>
</reference>
<evidence type="ECO:0000313" key="2">
    <source>
        <dbReference type="EMBL" id="SES70500.1"/>
    </source>
</evidence>
<keyword evidence="3" id="KW-1185">Reference proteome</keyword>
<keyword evidence="1" id="KW-0812">Transmembrane</keyword>
<sequence>MNLIQHILIALIFLVLLCKAISFKDKETKSFLFNNRTWIVVSIMVYILGYLTPLNYIYTIIISYLLNILVIITVF</sequence>
<dbReference type="EMBL" id="FOHN01000002">
    <property type="protein sequence ID" value="SES70500.1"/>
    <property type="molecule type" value="Genomic_DNA"/>
</dbReference>
<gene>
    <name evidence="2" type="ORF">SAMN04487772_102113</name>
</gene>
<dbReference type="Proteomes" id="UP000199800">
    <property type="component" value="Unassembled WGS sequence"/>
</dbReference>
<accession>A0A1H9YN90</accession>
<feature type="transmembrane region" description="Helical" evidence="1">
    <location>
        <begin position="32"/>
        <end position="49"/>
    </location>
</feature>
<proteinExistence type="predicted"/>
<name>A0A1H9YN90_9FIRM</name>
<evidence type="ECO:0000256" key="1">
    <source>
        <dbReference type="SAM" id="Phobius"/>
    </source>
</evidence>